<comment type="caution">
    <text evidence="8">The sequence shown here is derived from an EMBL/GenBank/DDBJ whole genome shotgun (WGS) entry which is preliminary data.</text>
</comment>
<feature type="domain" description="RagB/SusD" evidence="6">
    <location>
        <begin position="390"/>
        <end position="524"/>
    </location>
</feature>
<dbReference type="Gene3D" id="1.25.40.390">
    <property type="match status" value="1"/>
</dbReference>
<protein>
    <submittedName>
        <fullName evidence="8">RagB/SusD family nutrient uptake outer membrane protein</fullName>
    </submittedName>
</protein>
<dbReference type="EMBL" id="BAABFT010000004">
    <property type="protein sequence ID" value="GAA4319697.1"/>
    <property type="molecule type" value="Genomic_DNA"/>
</dbReference>
<feature type="domain" description="SusD-like N-terminal" evidence="7">
    <location>
        <begin position="125"/>
        <end position="252"/>
    </location>
</feature>
<evidence type="ECO:0000256" key="5">
    <source>
        <dbReference type="ARBA" id="ARBA00023237"/>
    </source>
</evidence>
<evidence type="ECO:0000259" key="7">
    <source>
        <dbReference type="Pfam" id="PF14322"/>
    </source>
</evidence>
<accession>A0ABP8G941</accession>
<evidence type="ECO:0000313" key="9">
    <source>
        <dbReference type="Proteomes" id="UP001500582"/>
    </source>
</evidence>
<dbReference type="Proteomes" id="UP001500582">
    <property type="component" value="Unassembled WGS sequence"/>
</dbReference>
<evidence type="ECO:0000256" key="3">
    <source>
        <dbReference type="ARBA" id="ARBA00022729"/>
    </source>
</evidence>
<keyword evidence="9" id="KW-1185">Reference proteome</keyword>
<evidence type="ECO:0000256" key="1">
    <source>
        <dbReference type="ARBA" id="ARBA00004442"/>
    </source>
</evidence>
<evidence type="ECO:0000313" key="8">
    <source>
        <dbReference type="EMBL" id="GAA4319697.1"/>
    </source>
</evidence>
<name>A0ABP8G941_9SPHI</name>
<dbReference type="SUPFAM" id="SSF48452">
    <property type="entry name" value="TPR-like"/>
    <property type="match status" value="1"/>
</dbReference>
<comment type="subcellular location">
    <subcellularLocation>
        <location evidence="1">Cell outer membrane</location>
    </subcellularLocation>
</comment>
<evidence type="ECO:0000256" key="2">
    <source>
        <dbReference type="ARBA" id="ARBA00006275"/>
    </source>
</evidence>
<keyword evidence="3" id="KW-0732">Signal</keyword>
<sequence length="528" mass="60268">MKAVVIRDHDSIIKKIKIKEMKNKVIAMFLLVIMIAETSCKKWLDEKPINTVTEDQAWQTGADAEGAVAAAFAIFRRGLSGLTKDDTPSTTRNGSWGDYYFWGDSRSGDWITPNNDGDWNAGFQNHLIQRTELEPMTNWRLFYRAIEQCNLVLEKIPAITNGLTNERKAQLLADARFLRAMSHFYAARIWGDVPINLTARNVEALGRKPLAEVMKMVVDEVNIALPDLVWQNKGTRKESMSRGTKGAALALKAHALMWLKDYQGASDAIKEIMDSGVFKLVTMDGLRTLFDTGESEEIIFEMYYDVKKGEYSDYYGHIMTYYLTNPYTSRGELSLAVPKSKILEIYPDYARDKSDKRVNAFFQSIDFSVSSSELRPIFPDPLQNGERAIMFAKFRKVKDRSYNLMDAPVPIFRYADVLLLKAEADARLGRVPEALDNLNKVRIRAGIPVFTRDDAPVVIEEVLAERRRELIGEFHRVYDLVRLGRLHEFNSFITAQGEKDGAGFFPVSDEAFANNPNMEQTYYWQFNQ</sequence>
<evidence type="ECO:0000256" key="4">
    <source>
        <dbReference type="ARBA" id="ARBA00023136"/>
    </source>
</evidence>
<comment type="similarity">
    <text evidence="2">Belongs to the SusD family.</text>
</comment>
<dbReference type="Pfam" id="PF07980">
    <property type="entry name" value="SusD_RagB"/>
    <property type="match status" value="1"/>
</dbReference>
<keyword evidence="5" id="KW-0998">Cell outer membrane</keyword>
<dbReference type="InterPro" id="IPR033985">
    <property type="entry name" value="SusD-like_N"/>
</dbReference>
<dbReference type="InterPro" id="IPR011990">
    <property type="entry name" value="TPR-like_helical_dom_sf"/>
</dbReference>
<proteinExistence type="inferred from homology"/>
<dbReference type="InterPro" id="IPR012944">
    <property type="entry name" value="SusD_RagB_dom"/>
</dbReference>
<dbReference type="Pfam" id="PF14322">
    <property type="entry name" value="SusD-like_3"/>
    <property type="match status" value="1"/>
</dbReference>
<organism evidence="8 9">
    <name type="scientific">Mucilaginibacter gynuensis</name>
    <dbReference type="NCBI Taxonomy" id="1302236"/>
    <lineage>
        <taxon>Bacteria</taxon>
        <taxon>Pseudomonadati</taxon>
        <taxon>Bacteroidota</taxon>
        <taxon>Sphingobacteriia</taxon>
        <taxon>Sphingobacteriales</taxon>
        <taxon>Sphingobacteriaceae</taxon>
        <taxon>Mucilaginibacter</taxon>
    </lineage>
</organism>
<evidence type="ECO:0000259" key="6">
    <source>
        <dbReference type="Pfam" id="PF07980"/>
    </source>
</evidence>
<reference evidence="9" key="1">
    <citation type="journal article" date="2019" name="Int. J. Syst. Evol. Microbiol.">
        <title>The Global Catalogue of Microorganisms (GCM) 10K type strain sequencing project: providing services to taxonomists for standard genome sequencing and annotation.</title>
        <authorList>
            <consortium name="The Broad Institute Genomics Platform"/>
            <consortium name="The Broad Institute Genome Sequencing Center for Infectious Disease"/>
            <person name="Wu L."/>
            <person name="Ma J."/>
        </authorList>
    </citation>
    <scope>NUCLEOTIDE SEQUENCE [LARGE SCALE GENOMIC DNA]</scope>
    <source>
        <strain evidence="9">JCM 17705</strain>
    </source>
</reference>
<keyword evidence="4" id="KW-0472">Membrane</keyword>
<gene>
    <name evidence="8" type="ORF">GCM10023149_18560</name>
</gene>